<comment type="caution">
    <text evidence="2">The sequence shown here is derived from an EMBL/GenBank/DDBJ whole genome shotgun (WGS) entry which is preliminary data.</text>
</comment>
<keyword evidence="3" id="KW-1185">Reference proteome</keyword>
<sequence>MPPAQDQAQLWEALSESVTTLSPAQAPLLEALQIARTPQEFADAGKPLLLALADQAQECDLRASVLWGYLEGKIWGGRWNATNVPSRAEYLLELGEDVKESIDRGTSTAQAQQSAIRTIEKHWGRDWLEEWKRWIPDCFLEQETGPSPTMLSKRLLQKLAQLAKEKERGLEPKRAADGCRDILTRRVGDRQTPARTALQPRDIEVFFTAWKKGLANEPATTKRRRQRTIPDSDDEEEGEGGDGGGPAKHQGAGAARGEEGGGEEDEEDEGEGGGEEGGGKGGVAEDEEHEEEGGGEEPLGKGAGTKGRRRGHIEGPAEKRRRNMKFFSQSLYQDTLILPSHAKGWAERIHGDEGECIGPAFARELHGILTHLCDNVVAILGQGHELGRPLCTDCRKVWRPLRQLVLNRLLDAFEKPEEEHAGEKEGEELAWEDPLLPERQPLDRERSVGSAPSSTGPATEVGGSGE</sequence>
<evidence type="ECO:0000313" key="3">
    <source>
        <dbReference type="Proteomes" id="UP001271007"/>
    </source>
</evidence>
<proteinExistence type="predicted"/>
<dbReference type="AlphaFoldDB" id="A0AAJ0D9N4"/>
<feature type="region of interest" description="Disordered" evidence="1">
    <location>
        <begin position="417"/>
        <end position="466"/>
    </location>
</feature>
<reference evidence="2" key="1">
    <citation type="submission" date="2023-04" db="EMBL/GenBank/DDBJ databases">
        <title>Black Yeasts Isolated from many extreme environments.</title>
        <authorList>
            <person name="Coleine C."/>
            <person name="Stajich J.E."/>
            <person name="Selbmann L."/>
        </authorList>
    </citation>
    <scope>NUCLEOTIDE SEQUENCE</scope>
    <source>
        <strain evidence="2">CCFEE 5312</strain>
    </source>
</reference>
<dbReference type="Proteomes" id="UP001271007">
    <property type="component" value="Unassembled WGS sequence"/>
</dbReference>
<evidence type="ECO:0000256" key="1">
    <source>
        <dbReference type="SAM" id="MobiDB-lite"/>
    </source>
</evidence>
<feature type="compositionally biased region" description="Acidic residues" evidence="1">
    <location>
        <begin position="260"/>
        <end position="274"/>
    </location>
</feature>
<accession>A0AAJ0D9N4</accession>
<protein>
    <submittedName>
        <fullName evidence="2">Uncharacterized protein</fullName>
    </submittedName>
</protein>
<organism evidence="2 3">
    <name type="scientific">Extremus antarcticus</name>
    <dbReference type="NCBI Taxonomy" id="702011"/>
    <lineage>
        <taxon>Eukaryota</taxon>
        <taxon>Fungi</taxon>
        <taxon>Dikarya</taxon>
        <taxon>Ascomycota</taxon>
        <taxon>Pezizomycotina</taxon>
        <taxon>Dothideomycetes</taxon>
        <taxon>Dothideomycetidae</taxon>
        <taxon>Mycosphaerellales</taxon>
        <taxon>Extremaceae</taxon>
        <taxon>Extremus</taxon>
    </lineage>
</organism>
<feature type="region of interest" description="Disordered" evidence="1">
    <location>
        <begin position="217"/>
        <end position="322"/>
    </location>
</feature>
<feature type="compositionally biased region" description="Acidic residues" evidence="1">
    <location>
        <begin position="284"/>
        <end position="295"/>
    </location>
</feature>
<evidence type="ECO:0000313" key="2">
    <source>
        <dbReference type="EMBL" id="KAK3045887.1"/>
    </source>
</evidence>
<dbReference type="EMBL" id="JAWDJX010000138">
    <property type="protein sequence ID" value="KAK3045887.1"/>
    <property type="molecule type" value="Genomic_DNA"/>
</dbReference>
<feature type="compositionally biased region" description="Acidic residues" evidence="1">
    <location>
        <begin position="231"/>
        <end position="240"/>
    </location>
</feature>
<gene>
    <name evidence="2" type="ORF">LTR09_012581</name>
</gene>
<name>A0AAJ0D9N4_9PEZI</name>